<protein>
    <submittedName>
        <fullName evidence="1">Uncharacterized protein</fullName>
    </submittedName>
</protein>
<evidence type="ECO:0000313" key="2">
    <source>
        <dbReference type="Proteomes" id="UP000738359"/>
    </source>
</evidence>
<accession>A0A9P6M232</accession>
<keyword evidence="2" id="KW-1185">Reference proteome</keyword>
<comment type="caution">
    <text evidence="1">The sequence shown here is derived from an EMBL/GenBank/DDBJ whole genome shotgun (WGS) entry which is preliminary data.</text>
</comment>
<dbReference type="Proteomes" id="UP000738359">
    <property type="component" value="Unassembled WGS sequence"/>
</dbReference>
<dbReference type="AlphaFoldDB" id="A0A9P6M232"/>
<organism evidence="1 2">
    <name type="scientific">Mortierella alpina</name>
    <name type="common">Oleaginous fungus</name>
    <name type="synonym">Mortierella renispora</name>
    <dbReference type="NCBI Taxonomy" id="64518"/>
    <lineage>
        <taxon>Eukaryota</taxon>
        <taxon>Fungi</taxon>
        <taxon>Fungi incertae sedis</taxon>
        <taxon>Mucoromycota</taxon>
        <taxon>Mortierellomycotina</taxon>
        <taxon>Mortierellomycetes</taxon>
        <taxon>Mortierellales</taxon>
        <taxon>Mortierellaceae</taxon>
        <taxon>Mortierella</taxon>
    </lineage>
</organism>
<proteinExistence type="predicted"/>
<name>A0A9P6M232_MORAP</name>
<sequence>MKILSYLFLGLAYAQDHYNALATGVLFEGNNTADPAADGVGVFRDYRNHADAVASILLYCAEETGFLPADGKSDNPEAYFDFLQKAASFPAFYFLGTEDKQYTLSLDGDRGQFLDQVREKYRLESTSADLDRIRSSFKALLPRTIDHPAQRSWLLSLVTLEKQVGTDNVTFSMAHVRLTLSRDEKSGVATIDRQEASMTLSYYSVMGRFISFYSDELARYIKKGSVDQLIRTLSSSKGQDDPLMGASEVMAQSTFALL</sequence>
<reference evidence="1" key="1">
    <citation type="journal article" date="2020" name="Fungal Divers.">
        <title>Resolving the Mortierellaceae phylogeny through synthesis of multi-gene phylogenetics and phylogenomics.</title>
        <authorList>
            <person name="Vandepol N."/>
            <person name="Liber J."/>
            <person name="Desiro A."/>
            <person name="Na H."/>
            <person name="Kennedy M."/>
            <person name="Barry K."/>
            <person name="Grigoriev I.V."/>
            <person name="Miller A.N."/>
            <person name="O'Donnell K."/>
            <person name="Stajich J.E."/>
            <person name="Bonito G."/>
        </authorList>
    </citation>
    <scope>NUCLEOTIDE SEQUENCE</scope>
    <source>
        <strain evidence="1">CK1249</strain>
    </source>
</reference>
<dbReference type="EMBL" id="JAAAHY010000539">
    <property type="protein sequence ID" value="KAF9962685.1"/>
    <property type="molecule type" value="Genomic_DNA"/>
</dbReference>
<gene>
    <name evidence="1" type="ORF">BGZ70_007972</name>
</gene>
<dbReference type="OrthoDB" id="2441166at2759"/>
<evidence type="ECO:0000313" key="1">
    <source>
        <dbReference type="EMBL" id="KAF9962685.1"/>
    </source>
</evidence>